<keyword evidence="1" id="KW-0812">Transmembrane</keyword>
<accession>A0A6I1TVC9</accession>
<name>A0A6I1TVC9_STRMT</name>
<dbReference type="AlphaFoldDB" id="A0A6I1TVC9"/>
<keyword evidence="1" id="KW-0472">Membrane</keyword>
<organism evidence="2 3">
    <name type="scientific">Streptococcus mitis</name>
    <dbReference type="NCBI Taxonomy" id="28037"/>
    <lineage>
        <taxon>Bacteria</taxon>
        <taxon>Bacillati</taxon>
        <taxon>Bacillota</taxon>
        <taxon>Bacilli</taxon>
        <taxon>Lactobacillales</taxon>
        <taxon>Streptococcaceae</taxon>
        <taxon>Streptococcus</taxon>
        <taxon>Streptococcus mitis group</taxon>
    </lineage>
</organism>
<dbReference type="Gene3D" id="1.10.287.70">
    <property type="match status" value="1"/>
</dbReference>
<feature type="transmembrane region" description="Helical" evidence="1">
    <location>
        <begin position="155"/>
        <end position="177"/>
    </location>
</feature>
<reference evidence="2 3" key="1">
    <citation type="submission" date="2019-10" db="EMBL/GenBank/DDBJ databases">
        <title>Streptococcus mitis of the oral and urogenital tracts.</title>
        <authorList>
            <person name="Price T."/>
            <person name="Mores C.R."/>
            <person name="Putonti C."/>
            <person name="Wolfe A.J."/>
        </authorList>
    </citation>
    <scope>NUCLEOTIDE SEQUENCE [LARGE SCALE GENOMIC DNA]</scope>
    <source>
        <strain evidence="2 3">SM10</strain>
    </source>
</reference>
<feature type="transmembrane region" description="Helical" evidence="1">
    <location>
        <begin position="114"/>
        <end position="135"/>
    </location>
</feature>
<feature type="transmembrane region" description="Helical" evidence="1">
    <location>
        <begin position="87"/>
        <end position="107"/>
    </location>
</feature>
<comment type="caution">
    <text evidence="2">The sequence shown here is derived from an EMBL/GenBank/DDBJ whole genome shotgun (WGS) entry which is preliminary data.</text>
</comment>
<evidence type="ECO:0000313" key="3">
    <source>
        <dbReference type="Proteomes" id="UP000438885"/>
    </source>
</evidence>
<keyword evidence="1" id="KW-1133">Transmembrane helix</keyword>
<sequence length="196" mass="21799">MYSLTKGAIISIITSGGSIMKKKPIYLWVLLILSALISAMSLFGILSPLPSKEALRAAQKQAAGLSAQQLEDQLNYTYRVAEVSHSIFNIALIVLSAILVVVAIVFLIRKNLQYANYTYVVYVLLAIIGSIYGYVGFQDALQLVQDESMRLTMSIGSKAVSIFYIVINVLFLALVFYKMWRQQKALAEEEETEDLS</sequence>
<dbReference type="EMBL" id="WIJP01000002">
    <property type="protein sequence ID" value="MQQ29140.1"/>
    <property type="molecule type" value="Genomic_DNA"/>
</dbReference>
<dbReference type="Proteomes" id="UP000438885">
    <property type="component" value="Unassembled WGS sequence"/>
</dbReference>
<evidence type="ECO:0000313" key="2">
    <source>
        <dbReference type="EMBL" id="MQQ29140.1"/>
    </source>
</evidence>
<gene>
    <name evidence="2" type="ORF">GEZ84_01835</name>
</gene>
<protein>
    <submittedName>
        <fullName evidence="2">ABC transporter permease</fullName>
    </submittedName>
</protein>
<evidence type="ECO:0000256" key="1">
    <source>
        <dbReference type="SAM" id="Phobius"/>
    </source>
</evidence>
<feature type="transmembrane region" description="Helical" evidence="1">
    <location>
        <begin position="25"/>
        <end position="46"/>
    </location>
</feature>
<proteinExistence type="predicted"/>